<dbReference type="Proteomes" id="UP000198949">
    <property type="component" value="Unassembled WGS sequence"/>
</dbReference>
<evidence type="ECO:0000313" key="10">
    <source>
        <dbReference type="Proteomes" id="UP000198949"/>
    </source>
</evidence>
<dbReference type="GO" id="GO:0005576">
    <property type="term" value="C:extracellular region"/>
    <property type="evidence" value="ECO:0007669"/>
    <property type="project" value="UniProtKB-SubCell"/>
</dbReference>
<dbReference type="PANTHER" id="PTHR40631">
    <property type="entry name" value="ALPHA-L-ARABINOFURANOSIDASE AXHA-2-RELATED"/>
    <property type="match status" value="1"/>
</dbReference>
<proteinExistence type="predicted"/>
<sequence>MRRTLRTKTLGALAALAAAAALAASMLTAGAQTTADDDAGAEAQALPTTYSWESTGAIIGPKPNSGHNVVSAKDPTVVQDASGKWHVFFTVANTAGAWSLAYTGFNDWSQASSAPHTFLDTNPNIGSRYAAAPHVFFYEPSGLWYLVYQTGLPSYSTTSNINDPGSWSAPRNFQNEMPQIVKDNIGNGHWLDYWVICDSSMCYLFSADDNGHVYRAETTVANFPNGFTNTKIVLQDTKNNLFEGGAVYKVDNTNTYLLIWESIGSDGARYYRSYTANGLNGQWQPQATGQNAPFAGAANVSFPGGAWTKDISHGELLRSGRNQTMPIDTGNLQMLYQGRNPNSGGDYSQLPYRLGLLTLEGGASC</sequence>
<dbReference type="GO" id="GO:0046373">
    <property type="term" value="P:L-arabinose metabolic process"/>
    <property type="evidence" value="ECO:0007669"/>
    <property type="project" value="InterPro"/>
</dbReference>
<keyword evidence="4" id="KW-0964">Secreted</keyword>
<dbReference type="CDD" id="cd08987">
    <property type="entry name" value="GH62"/>
    <property type="match status" value="1"/>
</dbReference>
<dbReference type="InterPro" id="IPR005193">
    <property type="entry name" value="GH62_arabinosidase"/>
</dbReference>
<evidence type="ECO:0000256" key="8">
    <source>
        <dbReference type="SAM" id="SignalP"/>
    </source>
</evidence>
<dbReference type="SUPFAM" id="SSF75005">
    <property type="entry name" value="Arabinanase/levansucrase/invertase"/>
    <property type="match status" value="1"/>
</dbReference>
<comment type="catalytic activity">
    <reaction evidence="1">
        <text>Hydrolysis of terminal non-reducing alpha-L-arabinofuranoside residues in alpha-L-arabinosides.</text>
        <dbReference type="EC" id="3.2.1.55"/>
    </reaction>
</comment>
<keyword evidence="9" id="KW-0119">Carbohydrate metabolism</keyword>
<evidence type="ECO:0000256" key="7">
    <source>
        <dbReference type="ARBA" id="ARBA00023295"/>
    </source>
</evidence>
<dbReference type="EMBL" id="FNAD01000001">
    <property type="protein sequence ID" value="SDC95388.1"/>
    <property type="molecule type" value="Genomic_DNA"/>
</dbReference>
<dbReference type="STRING" id="58114.SAMN05216270_10188"/>
<keyword evidence="10" id="KW-1185">Reference proteome</keyword>
<evidence type="ECO:0000256" key="1">
    <source>
        <dbReference type="ARBA" id="ARBA00001462"/>
    </source>
</evidence>
<protein>
    <recommendedName>
        <fullName evidence="3">non-reducing end alpha-L-arabinofuranosidase</fullName>
        <ecNumber evidence="3">3.2.1.55</ecNumber>
    </recommendedName>
</protein>
<name>A0A1G6QSQ7_9ACTN</name>
<gene>
    <name evidence="9" type="ORF">SAMN05216270_10188</name>
</gene>
<dbReference type="RefSeq" id="WP_218124957.1">
    <property type="nucleotide sequence ID" value="NZ_FNAD01000001.1"/>
</dbReference>
<accession>A0A1G6QSQ7</accession>
<keyword evidence="7 9" id="KW-0326">Glycosidase</keyword>
<keyword evidence="6 9" id="KW-0378">Hydrolase</keyword>
<dbReference type="Pfam" id="PF03664">
    <property type="entry name" value="Glyco_hydro_62"/>
    <property type="match status" value="1"/>
</dbReference>
<dbReference type="PANTHER" id="PTHR40631:SF2">
    <property type="entry name" value="ALPHA-L-ARABINOFURANOSIDASE"/>
    <property type="match status" value="1"/>
</dbReference>
<dbReference type="GO" id="GO:0045493">
    <property type="term" value="P:xylan catabolic process"/>
    <property type="evidence" value="ECO:0007669"/>
    <property type="project" value="UniProtKB-KW"/>
</dbReference>
<dbReference type="InterPro" id="IPR023296">
    <property type="entry name" value="Glyco_hydro_beta-prop_sf"/>
</dbReference>
<dbReference type="AlphaFoldDB" id="A0A1G6QSQ7"/>
<comment type="subcellular location">
    <subcellularLocation>
        <location evidence="2">Secreted</location>
    </subcellularLocation>
</comment>
<dbReference type="GO" id="GO:0046556">
    <property type="term" value="F:alpha-L-arabinofuranosidase activity"/>
    <property type="evidence" value="ECO:0007669"/>
    <property type="project" value="UniProtKB-EC"/>
</dbReference>
<evidence type="ECO:0000256" key="5">
    <source>
        <dbReference type="ARBA" id="ARBA00022729"/>
    </source>
</evidence>
<dbReference type="Gene3D" id="2.115.10.20">
    <property type="entry name" value="Glycosyl hydrolase domain, family 43"/>
    <property type="match status" value="1"/>
</dbReference>
<keyword evidence="9" id="KW-0858">Xylan degradation</keyword>
<feature type="chain" id="PRO_5039691684" description="non-reducing end alpha-L-arabinofuranosidase" evidence="8">
    <location>
        <begin position="24"/>
        <end position="365"/>
    </location>
</feature>
<evidence type="ECO:0000313" key="9">
    <source>
        <dbReference type="EMBL" id="SDC95388.1"/>
    </source>
</evidence>
<keyword evidence="5 8" id="KW-0732">Signal</keyword>
<keyword evidence="9" id="KW-0624">Polysaccharide degradation</keyword>
<dbReference type="EC" id="3.2.1.55" evidence="3"/>
<evidence type="ECO:0000256" key="4">
    <source>
        <dbReference type="ARBA" id="ARBA00022525"/>
    </source>
</evidence>
<reference evidence="10" key="1">
    <citation type="submission" date="2016-10" db="EMBL/GenBank/DDBJ databases">
        <authorList>
            <person name="Varghese N."/>
            <person name="Submissions S."/>
        </authorList>
    </citation>
    <scope>NUCLEOTIDE SEQUENCE [LARGE SCALE GENOMIC DNA]</scope>
    <source>
        <strain evidence="10">CGMCC 4.3516</strain>
    </source>
</reference>
<evidence type="ECO:0000256" key="6">
    <source>
        <dbReference type="ARBA" id="ARBA00022801"/>
    </source>
</evidence>
<evidence type="ECO:0000256" key="3">
    <source>
        <dbReference type="ARBA" id="ARBA00012670"/>
    </source>
</evidence>
<evidence type="ECO:0000256" key="2">
    <source>
        <dbReference type="ARBA" id="ARBA00004613"/>
    </source>
</evidence>
<organism evidence="9 10">
    <name type="scientific">Glycomyces harbinensis</name>
    <dbReference type="NCBI Taxonomy" id="58114"/>
    <lineage>
        <taxon>Bacteria</taxon>
        <taxon>Bacillati</taxon>
        <taxon>Actinomycetota</taxon>
        <taxon>Actinomycetes</taxon>
        <taxon>Glycomycetales</taxon>
        <taxon>Glycomycetaceae</taxon>
        <taxon>Glycomyces</taxon>
    </lineage>
</organism>
<feature type="signal peptide" evidence="8">
    <location>
        <begin position="1"/>
        <end position="23"/>
    </location>
</feature>